<reference evidence="2 3" key="1">
    <citation type="journal article" date="2019" name="Int. J. Syst. Evol. Microbiol.">
        <title>The Global Catalogue of Microorganisms (GCM) 10K type strain sequencing project: providing services to taxonomists for standard genome sequencing and annotation.</title>
        <authorList>
            <consortium name="The Broad Institute Genomics Platform"/>
            <consortium name="The Broad Institute Genome Sequencing Center for Infectious Disease"/>
            <person name="Wu L."/>
            <person name="Ma J."/>
        </authorList>
    </citation>
    <scope>NUCLEOTIDE SEQUENCE [LARGE SCALE GENOMIC DNA]</scope>
    <source>
        <strain evidence="2 3">JCM 15900</strain>
    </source>
</reference>
<keyword evidence="1" id="KW-0812">Transmembrane</keyword>
<evidence type="ECO:0008006" key="4">
    <source>
        <dbReference type="Google" id="ProtNLM"/>
    </source>
</evidence>
<organism evidence="2 3">
    <name type="scientific">Brevibacterium salitolerans</name>
    <dbReference type="NCBI Taxonomy" id="1403566"/>
    <lineage>
        <taxon>Bacteria</taxon>
        <taxon>Bacillati</taxon>
        <taxon>Actinomycetota</taxon>
        <taxon>Actinomycetes</taxon>
        <taxon>Micrococcales</taxon>
        <taxon>Brevibacteriaceae</taxon>
        <taxon>Brevibacterium</taxon>
    </lineage>
</organism>
<dbReference type="InterPro" id="IPR036779">
    <property type="entry name" value="LysM_dom_sf"/>
</dbReference>
<feature type="transmembrane region" description="Helical" evidence="1">
    <location>
        <begin position="48"/>
        <end position="68"/>
    </location>
</feature>
<proteinExistence type="predicted"/>
<keyword evidence="1" id="KW-0472">Membrane</keyword>
<evidence type="ECO:0000256" key="1">
    <source>
        <dbReference type="SAM" id="Phobius"/>
    </source>
</evidence>
<sequence>MFDPPGSMVTGGPVMSALAFGGPAYAVRRPFRLPHRGRPSRRVRLLRTALLAAVLLAAAAGLLIAVLVPSAAAGDERPATATTSVVVGEDENLWSIVETGGYDRDPRIVISEIRSMNGLATSVVHPGQELTVPAR</sequence>
<keyword evidence="3" id="KW-1185">Reference proteome</keyword>
<dbReference type="EMBL" id="BAAAPZ010000017">
    <property type="protein sequence ID" value="GAA2103037.1"/>
    <property type="molecule type" value="Genomic_DNA"/>
</dbReference>
<feature type="transmembrane region" description="Helical" evidence="1">
    <location>
        <begin position="6"/>
        <end position="27"/>
    </location>
</feature>
<keyword evidence="1" id="KW-1133">Transmembrane helix</keyword>
<evidence type="ECO:0000313" key="3">
    <source>
        <dbReference type="Proteomes" id="UP001500984"/>
    </source>
</evidence>
<accession>A0ABN2X181</accession>
<protein>
    <recommendedName>
        <fullName evidence="4">LysM domain-containing protein</fullName>
    </recommendedName>
</protein>
<name>A0ABN2X181_9MICO</name>
<gene>
    <name evidence="2" type="ORF">GCM10009823_26710</name>
</gene>
<comment type="caution">
    <text evidence="2">The sequence shown here is derived from an EMBL/GenBank/DDBJ whole genome shotgun (WGS) entry which is preliminary data.</text>
</comment>
<dbReference type="Proteomes" id="UP001500984">
    <property type="component" value="Unassembled WGS sequence"/>
</dbReference>
<dbReference type="Gene3D" id="3.10.350.10">
    <property type="entry name" value="LysM domain"/>
    <property type="match status" value="1"/>
</dbReference>
<evidence type="ECO:0000313" key="2">
    <source>
        <dbReference type="EMBL" id="GAA2103037.1"/>
    </source>
</evidence>